<dbReference type="GO" id="GO:0006508">
    <property type="term" value="P:proteolysis"/>
    <property type="evidence" value="ECO:0007669"/>
    <property type="project" value="UniProtKB-KW"/>
</dbReference>
<dbReference type="PANTHER" id="PTHR43690:SF17">
    <property type="entry name" value="PROTEIN YHJJ"/>
    <property type="match status" value="1"/>
</dbReference>
<dbReference type="InterPro" id="IPR011765">
    <property type="entry name" value="Pept_M16_N"/>
</dbReference>
<feature type="signal peptide" evidence="6">
    <location>
        <begin position="1"/>
        <end position="21"/>
    </location>
</feature>
<comment type="similarity">
    <text evidence="1">Belongs to the peptidase M16 family.</text>
</comment>
<evidence type="ECO:0000259" key="7">
    <source>
        <dbReference type="Pfam" id="PF00675"/>
    </source>
</evidence>
<dbReference type="Pfam" id="PF05193">
    <property type="entry name" value="Peptidase_M16_C"/>
    <property type="match status" value="1"/>
</dbReference>
<dbReference type="InterPro" id="IPR007863">
    <property type="entry name" value="Peptidase_M16_C"/>
</dbReference>
<dbReference type="InterPro" id="IPR050626">
    <property type="entry name" value="Peptidase_M16"/>
</dbReference>
<dbReference type="Pfam" id="PF00675">
    <property type="entry name" value="Peptidase_M16"/>
    <property type="match status" value="1"/>
</dbReference>
<keyword evidence="2 9" id="KW-0645">Protease</keyword>
<feature type="domain" description="Peptidase M16 C-terminal" evidence="8">
    <location>
        <begin position="189"/>
        <end position="373"/>
    </location>
</feature>
<keyword evidence="3 9" id="KW-0378">Hydrolase</keyword>
<dbReference type="InterPro" id="IPR011249">
    <property type="entry name" value="Metalloenz_LuxS/M16"/>
</dbReference>
<keyword evidence="4" id="KW-0862">Zinc</keyword>
<reference evidence="9" key="1">
    <citation type="submission" date="2020-08" db="EMBL/GenBank/DDBJ databases">
        <title>Genomic Encyclopedia of Type Strains, Phase IV (KMG-IV): sequencing the most valuable type-strain genomes for metagenomic binning, comparative biology and taxonomic classification.</title>
        <authorList>
            <person name="Goeker M."/>
        </authorList>
    </citation>
    <scope>NUCLEOTIDE SEQUENCE [LARGE SCALE GENOMIC DNA]</scope>
    <source>
        <strain evidence="9">DSM 105040</strain>
    </source>
</reference>
<organism evidence="9 10">
    <name type="scientific">Actibacterium naphthalenivorans</name>
    <dbReference type="NCBI Taxonomy" id="1614693"/>
    <lineage>
        <taxon>Bacteria</taxon>
        <taxon>Pseudomonadati</taxon>
        <taxon>Pseudomonadota</taxon>
        <taxon>Alphaproteobacteria</taxon>
        <taxon>Rhodobacterales</taxon>
        <taxon>Roseobacteraceae</taxon>
        <taxon>Actibacterium</taxon>
    </lineage>
</organism>
<evidence type="ECO:0000256" key="2">
    <source>
        <dbReference type="ARBA" id="ARBA00022670"/>
    </source>
</evidence>
<keyword evidence="10" id="KW-1185">Reference proteome</keyword>
<gene>
    <name evidence="9" type="ORF">GGR17_001644</name>
</gene>
<comment type="caution">
    <text evidence="9">The sequence shown here is derived from an EMBL/GenBank/DDBJ whole genome shotgun (WGS) entry which is preliminary data.</text>
</comment>
<evidence type="ECO:0000256" key="6">
    <source>
        <dbReference type="SAM" id="SignalP"/>
    </source>
</evidence>
<keyword evidence="5" id="KW-0482">Metalloprotease</keyword>
<evidence type="ECO:0000256" key="3">
    <source>
        <dbReference type="ARBA" id="ARBA00022801"/>
    </source>
</evidence>
<sequence length="447" mass="48661">MPRLPGLLLFTLSLLAAPAHADEVTSFALDNGMDVVVIEDHRAPVVVHMVWYKVGAADEPPGRSGIAHFTEHLMFKGTDAYPGKAVSEIVEANGGSDNAFTSYDYTAYFQRVAADRLDLMMALEADRMVNLTLSEADVLTERDVILEERNQRTENSASALFGEQRSAAQYLNHPYGIPIIGWRAEMETLSRQDALDFYKANYTPDNAILVVAGDVTPDAVRALAQERYGPLAPSGARAARARPQEPPQLAERRIAFADPRVAQPYVIRSYLAPERDAGDQDEAAALVYLANLLGGDGATSLLGQKLQFETRTAVYASAFYSGTSLDDTTFGLIVVPAEGVGLQQAEDAMDGVLAEFLQTGVDPEMFASLKMQLRASNIYAKDDVEGLARMYGEALASGLTVQDVQDWPDVLDQVTPEDVMAAAHAVLDRKKAVTGWLMREDVPEVTQ</sequence>
<dbReference type="Gene3D" id="3.30.830.10">
    <property type="entry name" value="Metalloenzyme, LuxS/M16 peptidase-like"/>
    <property type="match status" value="2"/>
</dbReference>
<evidence type="ECO:0000256" key="1">
    <source>
        <dbReference type="ARBA" id="ARBA00007261"/>
    </source>
</evidence>
<dbReference type="AlphaFoldDB" id="A0A840CAF8"/>
<evidence type="ECO:0000313" key="9">
    <source>
        <dbReference type="EMBL" id="MBB4021853.1"/>
    </source>
</evidence>
<keyword evidence="6" id="KW-0732">Signal</keyword>
<dbReference type="PANTHER" id="PTHR43690">
    <property type="entry name" value="NARDILYSIN"/>
    <property type="match status" value="1"/>
</dbReference>
<evidence type="ECO:0000256" key="4">
    <source>
        <dbReference type="ARBA" id="ARBA00022833"/>
    </source>
</evidence>
<dbReference type="RefSeq" id="WP_054540098.1">
    <property type="nucleotide sequence ID" value="NZ_JACIEQ010000001.1"/>
</dbReference>
<evidence type="ECO:0000256" key="5">
    <source>
        <dbReference type="ARBA" id="ARBA00023049"/>
    </source>
</evidence>
<evidence type="ECO:0000313" key="10">
    <source>
        <dbReference type="Proteomes" id="UP000585681"/>
    </source>
</evidence>
<dbReference type="GO" id="GO:0046872">
    <property type="term" value="F:metal ion binding"/>
    <property type="evidence" value="ECO:0007669"/>
    <property type="project" value="InterPro"/>
</dbReference>
<dbReference type="GO" id="GO:0008237">
    <property type="term" value="F:metallopeptidase activity"/>
    <property type="evidence" value="ECO:0007669"/>
    <property type="project" value="UniProtKB-KW"/>
</dbReference>
<dbReference type="EC" id="3.4.24.-" evidence="9"/>
<proteinExistence type="inferred from homology"/>
<accession>A0A840CAF8</accession>
<name>A0A840CAF8_9RHOB</name>
<evidence type="ECO:0000259" key="8">
    <source>
        <dbReference type="Pfam" id="PF05193"/>
    </source>
</evidence>
<dbReference type="EMBL" id="JACIEQ010000001">
    <property type="protein sequence ID" value="MBB4021853.1"/>
    <property type="molecule type" value="Genomic_DNA"/>
</dbReference>
<protein>
    <submittedName>
        <fullName evidence="9">Zinc protease</fullName>
        <ecNumber evidence="9">3.4.24.-</ecNumber>
    </submittedName>
</protein>
<feature type="domain" description="Peptidase M16 N-terminal" evidence="7">
    <location>
        <begin position="35"/>
        <end position="180"/>
    </location>
</feature>
<dbReference type="SUPFAM" id="SSF63411">
    <property type="entry name" value="LuxS/MPP-like metallohydrolase"/>
    <property type="match status" value="2"/>
</dbReference>
<dbReference type="Proteomes" id="UP000585681">
    <property type="component" value="Unassembled WGS sequence"/>
</dbReference>
<feature type="chain" id="PRO_5032336604" evidence="6">
    <location>
        <begin position="22"/>
        <end position="447"/>
    </location>
</feature>